<keyword evidence="4" id="KW-0805">Transcription regulation</keyword>
<evidence type="ECO:0000313" key="10">
    <source>
        <dbReference type="EMBL" id="VEU63532.1"/>
    </source>
</evidence>
<evidence type="ECO:0000259" key="7">
    <source>
        <dbReference type="Pfam" id="PF08529"/>
    </source>
</evidence>
<dbReference type="InterPro" id="IPR030842">
    <property type="entry name" value="TF_NusA_bacterial"/>
</dbReference>
<keyword evidence="3" id="KW-0694">RNA-binding</keyword>
<accession>A0A449AEY1</accession>
<feature type="domain" description="Transcription factor NusA N-terminal" evidence="7">
    <location>
        <begin position="21"/>
        <end position="153"/>
    </location>
</feature>
<keyword evidence="1" id="KW-0806">Transcription termination</keyword>
<evidence type="ECO:0000256" key="6">
    <source>
        <dbReference type="SAM" id="MobiDB-lite"/>
    </source>
</evidence>
<dbReference type="Proteomes" id="UP000289952">
    <property type="component" value="Chromosome"/>
</dbReference>
<evidence type="ECO:0000259" key="9">
    <source>
        <dbReference type="Pfam" id="PF26594"/>
    </source>
</evidence>
<dbReference type="GO" id="GO:0003723">
    <property type="term" value="F:RNA binding"/>
    <property type="evidence" value="ECO:0007669"/>
    <property type="project" value="UniProtKB-KW"/>
</dbReference>
<dbReference type="InterPro" id="IPR036555">
    <property type="entry name" value="NusA_N_sf"/>
</dbReference>
<dbReference type="GO" id="GO:0003700">
    <property type="term" value="F:DNA-binding transcription factor activity"/>
    <property type="evidence" value="ECO:0007669"/>
    <property type="project" value="InterPro"/>
</dbReference>
<evidence type="ECO:0000256" key="1">
    <source>
        <dbReference type="ARBA" id="ARBA00022472"/>
    </source>
</evidence>
<dbReference type="InterPro" id="IPR009019">
    <property type="entry name" value="KH_sf_prok-type"/>
</dbReference>
<feature type="domain" description="Transcription factor NusA first KH" evidence="8">
    <location>
        <begin position="234"/>
        <end position="311"/>
    </location>
</feature>
<dbReference type="AlphaFoldDB" id="A0A449AEY1"/>
<evidence type="ECO:0000256" key="2">
    <source>
        <dbReference type="ARBA" id="ARBA00022490"/>
    </source>
</evidence>
<dbReference type="Pfam" id="PF13184">
    <property type="entry name" value="KH_NusA_1st"/>
    <property type="match status" value="1"/>
</dbReference>
<keyword evidence="5" id="KW-0804">Transcription</keyword>
<dbReference type="Pfam" id="PF26594">
    <property type="entry name" value="KH_NusA_2nd"/>
    <property type="match status" value="1"/>
</dbReference>
<keyword evidence="11" id="KW-1185">Reference proteome</keyword>
<dbReference type="GO" id="GO:0006353">
    <property type="term" value="P:DNA-templated transcription termination"/>
    <property type="evidence" value="ECO:0007669"/>
    <property type="project" value="UniProtKB-KW"/>
</dbReference>
<keyword evidence="2" id="KW-0963">Cytoplasm</keyword>
<feature type="domain" description="NusA-like second KH" evidence="9">
    <location>
        <begin position="316"/>
        <end position="380"/>
    </location>
</feature>
<dbReference type="RefSeq" id="WP_129621757.1">
    <property type="nucleotide sequence ID" value="NZ_LR214972.1"/>
</dbReference>
<dbReference type="InterPro" id="IPR013735">
    <property type="entry name" value="TF_NusA_N"/>
</dbReference>
<sequence>MARTKNDNNKQINTKSQKAVFYELLNNYSVTKKLPITDIIKIFESEIQRVINKSYDPDAQIQISIDQENKLAKIINLKGKIVDDLGNLEHESNLETKSHKFMDILLSEIPETKRANFVADSEIEIEFNFDDLDAKAKLVILNGFKQELKQLERLRITKIFSDKIGQKFNAKINTALKHEFDVDILHDGDVFRALLPKKKTHPKKSLNPGSDIQVILENINQEKTASPLEVTMIDPEEVINALKVSIVEIANGDIEIVRYARKFGERTKVAVQANPKKKFEFDIIGSIFGQKAERITKASKLVGESIDVIRWSNNKKEFIKNSISPVKPVDVLVTKDHKKAFAIVKNEELTKAIGKGAVNIELAAKLSGILIEVKSVEQADKLKLPYNRANLETLQKLAVGSKLQEKQLFKTTKPKQTKRSYAAKLLDSKEMKIALNNFDEDLQTYINNTIQKESEQKLAKNTILDKTFNSKEAKNVDIEKLFDTLNKEVKDKDKEHNIATLEDIANELEQWNYVFDPSFAAEDEDFEDESTLIEQETSEQKNQSKQDVKDKKQKSLLEQYKKIKDFKVDSDLVSYGLAKDIDLSDFEDENW</sequence>
<dbReference type="Gene3D" id="3.30.300.20">
    <property type="match status" value="2"/>
</dbReference>
<evidence type="ECO:0000313" key="11">
    <source>
        <dbReference type="Proteomes" id="UP000289952"/>
    </source>
</evidence>
<proteinExistence type="predicted"/>
<feature type="compositionally biased region" description="Basic and acidic residues" evidence="6">
    <location>
        <begin position="538"/>
        <end position="552"/>
    </location>
</feature>
<dbReference type="GO" id="GO:0005829">
    <property type="term" value="C:cytosol"/>
    <property type="evidence" value="ECO:0007669"/>
    <property type="project" value="TreeGrafter"/>
</dbReference>
<dbReference type="SUPFAM" id="SSF69705">
    <property type="entry name" value="Transcription factor NusA, N-terminal domain"/>
    <property type="match status" value="1"/>
</dbReference>
<organism evidence="10 11">
    <name type="scientific">Mycoplasmopsis bovirhinis</name>
    <dbReference type="NCBI Taxonomy" id="29553"/>
    <lineage>
        <taxon>Bacteria</taxon>
        <taxon>Bacillati</taxon>
        <taxon>Mycoplasmatota</taxon>
        <taxon>Mycoplasmoidales</taxon>
        <taxon>Metamycoplasmataceae</taxon>
        <taxon>Mycoplasmopsis</taxon>
    </lineage>
</organism>
<dbReference type="SUPFAM" id="SSF54814">
    <property type="entry name" value="Prokaryotic type KH domain (KH-domain type II)"/>
    <property type="match status" value="2"/>
</dbReference>
<dbReference type="InterPro" id="IPR015946">
    <property type="entry name" value="KH_dom-like_a/b"/>
</dbReference>
<evidence type="ECO:0000256" key="4">
    <source>
        <dbReference type="ARBA" id="ARBA00023015"/>
    </source>
</evidence>
<dbReference type="GO" id="GO:0031564">
    <property type="term" value="P:transcription antitermination"/>
    <property type="evidence" value="ECO:0007669"/>
    <property type="project" value="InterPro"/>
</dbReference>
<name>A0A449AEY1_9BACT</name>
<dbReference type="Gene3D" id="3.30.1480.10">
    <property type="entry name" value="NusA, N-terminal domain"/>
    <property type="match status" value="1"/>
</dbReference>
<dbReference type="InterPro" id="IPR025249">
    <property type="entry name" value="TF_NusA_KH_1st"/>
</dbReference>
<evidence type="ECO:0000256" key="5">
    <source>
        <dbReference type="ARBA" id="ARBA00023163"/>
    </source>
</evidence>
<dbReference type="OrthoDB" id="9807233at2"/>
<feature type="region of interest" description="Disordered" evidence="6">
    <location>
        <begin position="526"/>
        <end position="552"/>
    </location>
</feature>
<dbReference type="EMBL" id="LR214972">
    <property type="protein sequence ID" value="VEU63532.1"/>
    <property type="molecule type" value="Genomic_DNA"/>
</dbReference>
<dbReference type="PANTHER" id="PTHR22648">
    <property type="entry name" value="TRANSCRIPTION TERMINATION FACTOR NUSA"/>
    <property type="match status" value="1"/>
</dbReference>
<protein>
    <submittedName>
        <fullName evidence="10">N utilization substance protein A</fullName>
    </submittedName>
</protein>
<gene>
    <name evidence="10" type="primary">nusA</name>
    <name evidence="10" type="ORF">NCTC10118_00559</name>
</gene>
<dbReference type="InterPro" id="IPR058582">
    <property type="entry name" value="KH_NusA_2nd"/>
</dbReference>
<dbReference type="Pfam" id="PF08529">
    <property type="entry name" value="NusA_N"/>
    <property type="match status" value="1"/>
</dbReference>
<reference evidence="10 11" key="1">
    <citation type="submission" date="2019-01" db="EMBL/GenBank/DDBJ databases">
        <authorList>
            <consortium name="Pathogen Informatics"/>
        </authorList>
    </citation>
    <scope>NUCLEOTIDE SEQUENCE [LARGE SCALE GENOMIC DNA]</scope>
    <source>
        <strain evidence="10 11">NCTC10118</strain>
    </source>
</reference>
<evidence type="ECO:0000259" key="8">
    <source>
        <dbReference type="Pfam" id="PF13184"/>
    </source>
</evidence>
<evidence type="ECO:0000256" key="3">
    <source>
        <dbReference type="ARBA" id="ARBA00022884"/>
    </source>
</evidence>
<dbReference type="PANTHER" id="PTHR22648:SF0">
    <property type="entry name" value="TRANSCRIPTION TERMINATION_ANTITERMINATION PROTEIN NUSA"/>
    <property type="match status" value="1"/>
</dbReference>